<protein>
    <submittedName>
        <fullName evidence="1">Uncharacterized protein DUF1617</fullName>
    </submittedName>
</protein>
<dbReference type="Pfam" id="PF07761">
    <property type="entry name" value="DUF1617"/>
    <property type="match status" value="1"/>
</dbReference>
<keyword evidence="2" id="KW-1185">Reference proteome</keyword>
<dbReference type="InterPro" id="IPR011675">
    <property type="entry name" value="DUF1617"/>
</dbReference>
<dbReference type="OrthoDB" id="9950194at2"/>
<gene>
    <name evidence="1" type="ORF">DFR63_0331</name>
</gene>
<comment type="caution">
    <text evidence="1">The sequence shown here is derived from an EMBL/GenBank/DDBJ whole genome shotgun (WGS) entry which is preliminary data.</text>
</comment>
<dbReference type="EMBL" id="QUMW01000009">
    <property type="protein sequence ID" value="REG25305.1"/>
    <property type="molecule type" value="Genomic_DNA"/>
</dbReference>
<evidence type="ECO:0000313" key="2">
    <source>
        <dbReference type="Proteomes" id="UP000257076"/>
    </source>
</evidence>
<dbReference type="AlphaFoldDB" id="A0A3E0B038"/>
<reference evidence="1 2" key="1">
    <citation type="submission" date="2018-08" db="EMBL/GenBank/DDBJ databases">
        <title>Genomic Encyclopedia of Type Strains, Phase IV (KMG-IV): sequencing the most valuable type-strain genomes for metagenomic binning, comparative biology and taxonomic classification.</title>
        <authorList>
            <person name="Goeker M."/>
        </authorList>
    </citation>
    <scope>NUCLEOTIDE SEQUENCE [LARGE SCALE GENOMIC DNA]</scope>
    <source>
        <strain evidence="1 2">DSM 17274</strain>
    </source>
</reference>
<accession>A0A3E0B038</accession>
<sequence length="143" mass="16395">MKLEILNGTLYAIAEYLPNLKLNGRANRARQRLLKKVVEKFQELQSDAQELKTEYPDNADKQNEGFVELYKENAILDMTENEHLMPSLYDALLDYPHEISVERNNGNPSDASIHDYLIDVLEAEIDNNGAEADNENTELVEEK</sequence>
<evidence type="ECO:0000313" key="1">
    <source>
        <dbReference type="EMBL" id="REG25305.1"/>
    </source>
</evidence>
<name>A0A3E0B038_9STAP</name>
<proteinExistence type="predicted"/>
<dbReference type="RefSeq" id="WP_115884007.1">
    <property type="nucleotide sequence ID" value="NZ_CBCSHX010000001.1"/>
</dbReference>
<dbReference type="Proteomes" id="UP000257076">
    <property type="component" value="Unassembled WGS sequence"/>
</dbReference>
<organism evidence="1 2">
    <name type="scientific">Jeotgalicoccus halotolerans</name>
    <dbReference type="NCBI Taxonomy" id="157227"/>
    <lineage>
        <taxon>Bacteria</taxon>
        <taxon>Bacillati</taxon>
        <taxon>Bacillota</taxon>
        <taxon>Bacilli</taxon>
        <taxon>Bacillales</taxon>
        <taxon>Staphylococcaceae</taxon>
        <taxon>Jeotgalicoccus</taxon>
    </lineage>
</organism>